<reference evidence="7 8" key="1">
    <citation type="submission" date="2014-04" db="EMBL/GenBank/DDBJ databases">
        <authorList>
            <consortium name="DOE Joint Genome Institute"/>
            <person name="Kuo A."/>
            <person name="Girlanda M."/>
            <person name="Perotto S."/>
            <person name="Kohler A."/>
            <person name="Nagy L.G."/>
            <person name="Floudas D."/>
            <person name="Copeland A."/>
            <person name="Barry K.W."/>
            <person name="Cichocki N."/>
            <person name="Veneault-Fourrey C."/>
            <person name="LaButti K."/>
            <person name="Lindquist E.A."/>
            <person name="Lipzen A."/>
            <person name="Lundell T."/>
            <person name="Morin E."/>
            <person name="Murat C."/>
            <person name="Sun H."/>
            <person name="Tunlid A."/>
            <person name="Henrissat B."/>
            <person name="Grigoriev I.V."/>
            <person name="Hibbett D.S."/>
            <person name="Martin F."/>
            <person name="Nordberg H.P."/>
            <person name="Cantor M.N."/>
            <person name="Hua S.X."/>
        </authorList>
    </citation>
    <scope>NUCLEOTIDE SEQUENCE [LARGE SCALE GENOMIC DNA]</scope>
    <source>
        <strain evidence="7 8">MUT 4182</strain>
    </source>
</reference>
<dbReference type="Pfam" id="PF09597">
    <property type="entry name" value="SAM_Ribosomal_mS41"/>
    <property type="match status" value="1"/>
</dbReference>
<dbReference type="EMBL" id="KN823124">
    <property type="protein sequence ID" value="KIO21874.1"/>
    <property type="molecule type" value="Genomic_DNA"/>
</dbReference>
<organism evidence="7 8">
    <name type="scientific">Tulasnella calospora MUT 4182</name>
    <dbReference type="NCBI Taxonomy" id="1051891"/>
    <lineage>
        <taxon>Eukaryota</taxon>
        <taxon>Fungi</taxon>
        <taxon>Dikarya</taxon>
        <taxon>Basidiomycota</taxon>
        <taxon>Agaricomycotina</taxon>
        <taxon>Agaricomycetes</taxon>
        <taxon>Cantharellales</taxon>
        <taxon>Tulasnellaceae</taxon>
        <taxon>Tulasnella</taxon>
    </lineage>
</organism>
<name>A0A0C3QBU2_9AGAM</name>
<keyword evidence="3" id="KW-0496">Mitochondrion</keyword>
<evidence type="ECO:0000259" key="6">
    <source>
        <dbReference type="SMART" id="SM01238"/>
    </source>
</evidence>
<feature type="region of interest" description="Disordered" evidence="5">
    <location>
        <begin position="97"/>
        <end position="123"/>
    </location>
</feature>
<evidence type="ECO:0000256" key="2">
    <source>
        <dbReference type="ARBA" id="ARBA00010492"/>
    </source>
</evidence>
<dbReference type="AlphaFoldDB" id="A0A0C3QBU2"/>
<dbReference type="InterPro" id="IPR039603">
    <property type="entry name" value="Ribosomal_mS41"/>
</dbReference>
<dbReference type="InterPro" id="IPR019083">
    <property type="entry name" value="SAM_Ribosomal_mS41"/>
</dbReference>
<evidence type="ECO:0000256" key="1">
    <source>
        <dbReference type="ARBA" id="ARBA00004173"/>
    </source>
</evidence>
<evidence type="ECO:0000256" key="4">
    <source>
        <dbReference type="ARBA" id="ARBA00035129"/>
    </source>
</evidence>
<evidence type="ECO:0000313" key="8">
    <source>
        <dbReference type="Proteomes" id="UP000054248"/>
    </source>
</evidence>
<gene>
    <name evidence="7" type="ORF">M407DRAFT_245343</name>
</gene>
<dbReference type="OrthoDB" id="18595at2759"/>
<accession>A0A0C3QBU2</accession>
<dbReference type="GO" id="GO:0005739">
    <property type="term" value="C:mitochondrion"/>
    <property type="evidence" value="ECO:0007669"/>
    <property type="project" value="UniProtKB-SubCell"/>
</dbReference>
<dbReference type="PANTHER" id="PTHR28235:SF1">
    <property type="entry name" value="SMALL RIBOSOMAL SUBUNIT PROTEIN MS41"/>
    <property type="match status" value="1"/>
</dbReference>
<sequence>MRGSSILRQVLAESSSRIVQPPRIPVPKGDINTPAAFLNAIGRDSAKKLSGPLSGWQEWEDMWKTNGEVLKDAGVGVKDRRYFLWCLEKFRAGGDPSEFSIPAKPKKKFRGWGPKVQHGKRIR</sequence>
<proteinExistence type="inferred from homology"/>
<dbReference type="SMART" id="SM01238">
    <property type="entry name" value="IGR"/>
    <property type="match status" value="1"/>
</dbReference>
<protein>
    <recommendedName>
        <fullName evidence="4">Small ribosomal subunit protein mS41</fullName>
    </recommendedName>
</protein>
<feature type="domain" description="Small ribosomal subunit protein mS41 SAM" evidence="6">
    <location>
        <begin position="34"/>
        <end position="93"/>
    </location>
</feature>
<dbReference type="STRING" id="1051891.A0A0C3QBU2"/>
<reference evidence="8" key="2">
    <citation type="submission" date="2015-01" db="EMBL/GenBank/DDBJ databases">
        <title>Evolutionary Origins and Diversification of the Mycorrhizal Mutualists.</title>
        <authorList>
            <consortium name="DOE Joint Genome Institute"/>
            <consortium name="Mycorrhizal Genomics Consortium"/>
            <person name="Kohler A."/>
            <person name="Kuo A."/>
            <person name="Nagy L.G."/>
            <person name="Floudas D."/>
            <person name="Copeland A."/>
            <person name="Barry K.W."/>
            <person name="Cichocki N."/>
            <person name="Veneault-Fourrey C."/>
            <person name="LaButti K."/>
            <person name="Lindquist E.A."/>
            <person name="Lipzen A."/>
            <person name="Lundell T."/>
            <person name="Morin E."/>
            <person name="Murat C."/>
            <person name="Riley R."/>
            <person name="Ohm R."/>
            <person name="Sun H."/>
            <person name="Tunlid A."/>
            <person name="Henrissat B."/>
            <person name="Grigoriev I.V."/>
            <person name="Hibbett D.S."/>
            <person name="Martin F."/>
        </authorList>
    </citation>
    <scope>NUCLEOTIDE SEQUENCE [LARGE SCALE GENOMIC DNA]</scope>
    <source>
        <strain evidence="8">MUT 4182</strain>
    </source>
</reference>
<dbReference type="HOGENOM" id="CLU_126679_1_0_1"/>
<dbReference type="Proteomes" id="UP000054248">
    <property type="component" value="Unassembled WGS sequence"/>
</dbReference>
<evidence type="ECO:0000256" key="5">
    <source>
        <dbReference type="SAM" id="MobiDB-lite"/>
    </source>
</evidence>
<evidence type="ECO:0000313" key="7">
    <source>
        <dbReference type="EMBL" id="KIO21874.1"/>
    </source>
</evidence>
<dbReference type="PANTHER" id="PTHR28235">
    <property type="entry name" value="PROTEIN FYV4, MITOCHONDRIAL"/>
    <property type="match status" value="1"/>
</dbReference>
<evidence type="ECO:0000256" key="3">
    <source>
        <dbReference type="ARBA" id="ARBA00023128"/>
    </source>
</evidence>
<comment type="subcellular location">
    <subcellularLocation>
        <location evidence="1">Mitochondrion</location>
    </subcellularLocation>
</comment>
<comment type="similarity">
    <text evidence="2">Belongs to the mitochondrion-specific ribosomal protein mS41 family.</text>
</comment>
<keyword evidence="8" id="KW-1185">Reference proteome</keyword>